<organism evidence="2 3">
    <name type="scientific">Pantoea eucalypti</name>
    <dbReference type="NCBI Taxonomy" id="470933"/>
    <lineage>
        <taxon>Bacteria</taxon>
        <taxon>Pseudomonadati</taxon>
        <taxon>Pseudomonadota</taxon>
        <taxon>Gammaproteobacteria</taxon>
        <taxon>Enterobacterales</taxon>
        <taxon>Erwiniaceae</taxon>
        <taxon>Pantoea</taxon>
    </lineage>
</organism>
<sequence length="197" mass="22075">MTRAISDNDYRSQKAALYSLMGEFAVEFEIICLNMRMGISMLATQSGLQDQNIMQAAMAEYSAAPLLKVFRSMFMDSKWISTEVEQSLKDINRRMIKLTETRNQYIHGTIFVGWGNGDETEFTHANGHKIVNTSTGTEIKNFTVDKETFRPILKECRELAALVQETWTVALYGHLSAPGADAGTSTGSQANQREESK</sequence>
<evidence type="ECO:0000313" key="2">
    <source>
        <dbReference type="EMBL" id="TPV37173.1"/>
    </source>
</evidence>
<evidence type="ECO:0000256" key="1">
    <source>
        <dbReference type="SAM" id="MobiDB-lite"/>
    </source>
</evidence>
<dbReference type="GeneID" id="90523079"/>
<accession>A0ABY2ZKE1</accession>
<keyword evidence="3" id="KW-1185">Reference proteome</keyword>
<evidence type="ECO:0000313" key="3">
    <source>
        <dbReference type="Proteomes" id="UP000315469"/>
    </source>
</evidence>
<dbReference type="Proteomes" id="UP000315469">
    <property type="component" value="Unassembled WGS sequence"/>
</dbReference>
<proteinExistence type="predicted"/>
<protein>
    <recommendedName>
        <fullName evidence="4">MAE-28990/MAE-18760-like HEPN domain-containing protein</fullName>
    </recommendedName>
</protein>
<name>A0ABY2ZKE1_9GAMM</name>
<comment type="caution">
    <text evidence="2">The sequence shown here is derived from an EMBL/GenBank/DDBJ whole genome shotgun (WGS) entry which is preliminary data.</text>
</comment>
<feature type="region of interest" description="Disordered" evidence="1">
    <location>
        <begin position="178"/>
        <end position="197"/>
    </location>
</feature>
<reference evidence="2 3" key="1">
    <citation type="submission" date="2019-06" db="EMBL/GenBank/DDBJ databases">
        <title>Taxogenomics and systematics of the genus Pantoea.</title>
        <authorList>
            <person name="Tambong J.T."/>
        </authorList>
    </citation>
    <scope>NUCLEOTIDE SEQUENCE [LARGE SCALE GENOMIC DNA]</scope>
    <source>
        <strain evidence="2 3">LMG 24197</strain>
    </source>
</reference>
<dbReference type="RefSeq" id="WP_140915916.1">
    <property type="nucleotide sequence ID" value="NZ_CP045721.1"/>
</dbReference>
<dbReference type="EMBL" id="VHJB01000061">
    <property type="protein sequence ID" value="TPV37173.1"/>
    <property type="molecule type" value="Genomic_DNA"/>
</dbReference>
<gene>
    <name evidence="2" type="ORF">FJW02_09650</name>
</gene>
<evidence type="ECO:0008006" key="4">
    <source>
        <dbReference type="Google" id="ProtNLM"/>
    </source>
</evidence>